<organism evidence="6 7">
    <name type="scientific">Arthroderma otae (strain ATCC MYA-4605 / CBS 113480)</name>
    <name type="common">Microsporum canis</name>
    <dbReference type="NCBI Taxonomy" id="554155"/>
    <lineage>
        <taxon>Eukaryota</taxon>
        <taxon>Fungi</taxon>
        <taxon>Dikarya</taxon>
        <taxon>Ascomycota</taxon>
        <taxon>Pezizomycotina</taxon>
        <taxon>Eurotiomycetes</taxon>
        <taxon>Eurotiomycetidae</taxon>
        <taxon>Onygenales</taxon>
        <taxon>Arthrodermataceae</taxon>
        <taxon>Microsporum</taxon>
    </lineage>
</organism>
<dbReference type="InterPro" id="IPR029003">
    <property type="entry name" value="CENP-S/Mhf1"/>
</dbReference>
<evidence type="ECO:0000256" key="5">
    <source>
        <dbReference type="SAM" id="Coils"/>
    </source>
</evidence>
<dbReference type="CDD" id="cd22919">
    <property type="entry name" value="HFD_CENP-S"/>
    <property type="match status" value="1"/>
</dbReference>
<dbReference type="VEuPathDB" id="FungiDB:MCYG_08666"/>
<dbReference type="EMBL" id="DS995709">
    <property type="protein sequence ID" value="EEQ35847.1"/>
    <property type="molecule type" value="Genomic_DNA"/>
</dbReference>
<dbReference type="GO" id="GO:0003677">
    <property type="term" value="F:DNA binding"/>
    <property type="evidence" value="ECO:0007669"/>
    <property type="project" value="UniProtKB-KW"/>
</dbReference>
<evidence type="ECO:0000313" key="6">
    <source>
        <dbReference type="EMBL" id="EEQ35847.1"/>
    </source>
</evidence>
<dbReference type="AlphaFoldDB" id="C5G144"/>
<keyword evidence="3" id="KW-0238">DNA-binding</keyword>
<dbReference type="GO" id="GO:0031297">
    <property type="term" value="P:replication fork processing"/>
    <property type="evidence" value="ECO:0007669"/>
    <property type="project" value="TreeGrafter"/>
</dbReference>
<dbReference type="OMA" id="WTQIENV"/>
<gene>
    <name evidence="6" type="ORF">MCYG_08666</name>
</gene>
<keyword evidence="7" id="KW-1185">Reference proteome</keyword>
<dbReference type="GO" id="GO:0000712">
    <property type="term" value="P:resolution of meiotic recombination intermediates"/>
    <property type="evidence" value="ECO:0007669"/>
    <property type="project" value="TreeGrafter"/>
</dbReference>
<dbReference type="HOGENOM" id="CLU_100369_3_0_1"/>
<dbReference type="GO" id="GO:0046982">
    <property type="term" value="F:protein heterodimerization activity"/>
    <property type="evidence" value="ECO:0007669"/>
    <property type="project" value="InterPro"/>
</dbReference>
<keyword evidence="5" id="KW-0175">Coiled coil</keyword>
<evidence type="ECO:0000256" key="4">
    <source>
        <dbReference type="ARBA" id="ARBA00023204"/>
    </source>
</evidence>
<dbReference type="InterPro" id="IPR009072">
    <property type="entry name" value="Histone-fold"/>
</dbReference>
<reference evidence="7" key="1">
    <citation type="journal article" date="2012" name="MBio">
        <title>Comparative genome analysis of Trichophyton rubrum and related dermatophytes reveals candidate genes involved in infection.</title>
        <authorList>
            <person name="Martinez D.A."/>
            <person name="Oliver B.G."/>
            <person name="Graeser Y."/>
            <person name="Goldberg J.M."/>
            <person name="Li W."/>
            <person name="Martinez-Rossi N.M."/>
            <person name="Monod M."/>
            <person name="Shelest E."/>
            <person name="Barton R.C."/>
            <person name="Birch E."/>
            <person name="Brakhage A.A."/>
            <person name="Chen Z."/>
            <person name="Gurr S.J."/>
            <person name="Heiman D."/>
            <person name="Heitman J."/>
            <person name="Kosti I."/>
            <person name="Rossi A."/>
            <person name="Saif S."/>
            <person name="Samalova M."/>
            <person name="Saunders C.W."/>
            <person name="Shea T."/>
            <person name="Summerbell R.C."/>
            <person name="Xu J."/>
            <person name="Young S."/>
            <person name="Zeng Q."/>
            <person name="Birren B.W."/>
            <person name="Cuomo C.A."/>
            <person name="White T.C."/>
        </authorList>
    </citation>
    <scope>NUCLEOTIDE SEQUENCE [LARGE SCALE GENOMIC DNA]</scope>
    <source>
        <strain evidence="7">ATCC MYA-4605 / CBS 113480</strain>
    </source>
</reference>
<comment type="similarity">
    <text evidence="1">Belongs to the TAF9 family. CENP-S/MHF1 subfamily.</text>
</comment>
<dbReference type="PANTHER" id="PTHR22980:SF0">
    <property type="entry name" value="CENTROMERE PROTEIN S"/>
    <property type="match status" value="1"/>
</dbReference>
<dbReference type="GO" id="GO:0071821">
    <property type="term" value="C:FANCM-MHF complex"/>
    <property type="evidence" value="ECO:0007669"/>
    <property type="project" value="InterPro"/>
</dbReference>
<feature type="coiled-coil region" evidence="5">
    <location>
        <begin position="85"/>
        <end position="112"/>
    </location>
</feature>
<evidence type="ECO:0008006" key="8">
    <source>
        <dbReference type="Google" id="ProtNLM"/>
    </source>
</evidence>
<dbReference type="RefSeq" id="XP_002842835.1">
    <property type="nucleotide sequence ID" value="XM_002842789.1"/>
</dbReference>
<keyword evidence="4" id="KW-0234">DNA repair</keyword>
<accession>C5G144</accession>
<dbReference type="GeneID" id="9224047"/>
<dbReference type="OrthoDB" id="1872155at2759"/>
<dbReference type="SUPFAM" id="SSF47113">
    <property type="entry name" value="Histone-fold"/>
    <property type="match status" value="1"/>
</dbReference>
<dbReference type="Proteomes" id="UP000002035">
    <property type="component" value="Unassembled WGS sequence"/>
</dbReference>
<proteinExistence type="inferred from homology"/>
<sequence length="113" mass="12783">MASNDEDAQGTRKQLKAMLWYTLGNLTREHADLFDTEVTPQFIAGLVEITWAQLETVGQDLEMFANHAGRSTINASDVLLLARRNEGLESILREYNDSLEAEREKRASSKNKQ</sequence>
<name>C5G144_ARTOC</name>
<dbReference type="GO" id="GO:0006281">
    <property type="term" value="P:DNA repair"/>
    <property type="evidence" value="ECO:0007669"/>
    <property type="project" value="UniProtKB-KW"/>
</dbReference>
<dbReference type="eggNOG" id="ENOG502S7WI">
    <property type="taxonomic scope" value="Eukaryota"/>
</dbReference>
<evidence type="ECO:0000256" key="3">
    <source>
        <dbReference type="ARBA" id="ARBA00023125"/>
    </source>
</evidence>
<evidence type="ECO:0000256" key="2">
    <source>
        <dbReference type="ARBA" id="ARBA00022763"/>
    </source>
</evidence>
<dbReference type="PANTHER" id="PTHR22980">
    <property type="entry name" value="CORTISTATIN"/>
    <property type="match status" value="1"/>
</dbReference>
<dbReference type="Gene3D" id="1.10.20.10">
    <property type="entry name" value="Histone, subunit A"/>
    <property type="match status" value="1"/>
</dbReference>
<evidence type="ECO:0000256" key="1">
    <source>
        <dbReference type="ARBA" id="ARBA00006612"/>
    </source>
</evidence>
<protein>
    <recommendedName>
        <fullName evidence="8">Apoptosis-inducing TAF9-like domain 1 family protein</fullName>
    </recommendedName>
</protein>
<dbReference type="GO" id="GO:0003682">
    <property type="term" value="F:chromatin binding"/>
    <property type="evidence" value="ECO:0007669"/>
    <property type="project" value="TreeGrafter"/>
</dbReference>
<keyword evidence="2" id="KW-0227">DNA damage</keyword>
<dbReference type="STRING" id="554155.C5G144"/>
<evidence type="ECO:0000313" key="7">
    <source>
        <dbReference type="Proteomes" id="UP000002035"/>
    </source>
</evidence>
<dbReference type="Pfam" id="PF15630">
    <property type="entry name" value="CENP-S"/>
    <property type="match status" value="1"/>
</dbReference>